<accession>A0A9D2CDY4</accession>
<dbReference type="InterPro" id="IPR000595">
    <property type="entry name" value="cNMP-bd_dom"/>
</dbReference>
<dbReference type="InterPro" id="IPR012318">
    <property type="entry name" value="HTH_CRP"/>
</dbReference>
<dbReference type="PROSITE" id="PS51063">
    <property type="entry name" value="HTH_CRP_2"/>
    <property type="match status" value="1"/>
</dbReference>
<protein>
    <submittedName>
        <fullName evidence="5">Crp/Fnr family transcriptional regulator</fullName>
    </submittedName>
</protein>
<dbReference type="Pfam" id="PF00027">
    <property type="entry name" value="cNMP_binding"/>
    <property type="match status" value="1"/>
</dbReference>
<reference evidence="5" key="1">
    <citation type="journal article" date="2021" name="PeerJ">
        <title>Extensive microbial diversity within the chicken gut microbiome revealed by metagenomics and culture.</title>
        <authorList>
            <person name="Gilroy R."/>
            <person name="Ravi A."/>
            <person name="Getino M."/>
            <person name="Pursley I."/>
            <person name="Horton D.L."/>
            <person name="Alikhan N.F."/>
            <person name="Baker D."/>
            <person name="Gharbi K."/>
            <person name="Hall N."/>
            <person name="Watson M."/>
            <person name="Adriaenssens E.M."/>
            <person name="Foster-Nyarko E."/>
            <person name="Jarju S."/>
            <person name="Secka A."/>
            <person name="Antonio M."/>
            <person name="Oren A."/>
            <person name="Chaudhuri R.R."/>
            <person name="La Ragione R."/>
            <person name="Hildebrand F."/>
            <person name="Pallen M.J."/>
        </authorList>
    </citation>
    <scope>NUCLEOTIDE SEQUENCE</scope>
    <source>
        <strain evidence="5">CHK33-7979</strain>
    </source>
</reference>
<organism evidence="5 6">
    <name type="scientific">Candidatus Intestinimonas merdavium</name>
    <dbReference type="NCBI Taxonomy" id="2838622"/>
    <lineage>
        <taxon>Bacteria</taxon>
        <taxon>Bacillati</taxon>
        <taxon>Bacillota</taxon>
        <taxon>Clostridia</taxon>
        <taxon>Eubacteriales</taxon>
        <taxon>Intestinimonas</taxon>
    </lineage>
</organism>
<comment type="caution">
    <text evidence="5">The sequence shown here is derived from an EMBL/GenBank/DDBJ whole genome shotgun (WGS) entry which is preliminary data.</text>
</comment>
<dbReference type="PANTHER" id="PTHR24567">
    <property type="entry name" value="CRP FAMILY TRANSCRIPTIONAL REGULATORY PROTEIN"/>
    <property type="match status" value="1"/>
</dbReference>
<evidence type="ECO:0000259" key="4">
    <source>
        <dbReference type="PROSITE" id="PS51063"/>
    </source>
</evidence>
<dbReference type="InterPro" id="IPR014710">
    <property type="entry name" value="RmlC-like_jellyroll"/>
</dbReference>
<feature type="domain" description="HTH crp-type" evidence="4">
    <location>
        <begin position="145"/>
        <end position="211"/>
    </location>
</feature>
<dbReference type="Gene3D" id="2.60.120.10">
    <property type="entry name" value="Jelly Rolls"/>
    <property type="match status" value="1"/>
</dbReference>
<evidence type="ECO:0000256" key="1">
    <source>
        <dbReference type="ARBA" id="ARBA00023015"/>
    </source>
</evidence>
<dbReference type="InterPro" id="IPR018490">
    <property type="entry name" value="cNMP-bd_dom_sf"/>
</dbReference>
<dbReference type="InterPro" id="IPR050397">
    <property type="entry name" value="Env_Response_Regulators"/>
</dbReference>
<keyword evidence="3" id="KW-0804">Transcription</keyword>
<evidence type="ECO:0000313" key="5">
    <source>
        <dbReference type="EMBL" id="HIY72974.1"/>
    </source>
</evidence>
<dbReference type="GO" id="GO:0003700">
    <property type="term" value="F:DNA-binding transcription factor activity"/>
    <property type="evidence" value="ECO:0007669"/>
    <property type="project" value="TreeGrafter"/>
</dbReference>
<dbReference type="Pfam" id="PF13545">
    <property type="entry name" value="HTH_Crp_2"/>
    <property type="match status" value="1"/>
</dbReference>
<dbReference type="CDD" id="cd00038">
    <property type="entry name" value="CAP_ED"/>
    <property type="match status" value="1"/>
</dbReference>
<dbReference type="EMBL" id="DXCX01000033">
    <property type="protein sequence ID" value="HIY72974.1"/>
    <property type="molecule type" value="Genomic_DNA"/>
</dbReference>
<dbReference type="SUPFAM" id="SSF46785">
    <property type="entry name" value="Winged helix' DNA-binding domain"/>
    <property type="match status" value="1"/>
</dbReference>
<name>A0A9D2CDY4_9FIRM</name>
<dbReference type="InterPro" id="IPR036390">
    <property type="entry name" value="WH_DNA-bd_sf"/>
</dbReference>
<dbReference type="GO" id="GO:0003677">
    <property type="term" value="F:DNA binding"/>
    <property type="evidence" value="ECO:0007669"/>
    <property type="project" value="UniProtKB-KW"/>
</dbReference>
<dbReference type="CDD" id="cd00092">
    <property type="entry name" value="HTH_CRP"/>
    <property type="match status" value="1"/>
</dbReference>
<dbReference type="GO" id="GO:0005829">
    <property type="term" value="C:cytosol"/>
    <property type="evidence" value="ECO:0007669"/>
    <property type="project" value="TreeGrafter"/>
</dbReference>
<evidence type="ECO:0000256" key="2">
    <source>
        <dbReference type="ARBA" id="ARBA00023125"/>
    </source>
</evidence>
<keyword evidence="1" id="KW-0805">Transcription regulation</keyword>
<dbReference type="PANTHER" id="PTHR24567:SF74">
    <property type="entry name" value="HTH-TYPE TRANSCRIPTIONAL REGULATOR ARCR"/>
    <property type="match status" value="1"/>
</dbReference>
<dbReference type="SUPFAM" id="SSF51206">
    <property type="entry name" value="cAMP-binding domain-like"/>
    <property type="match status" value="1"/>
</dbReference>
<proteinExistence type="predicted"/>
<reference evidence="5" key="2">
    <citation type="submission" date="2021-04" db="EMBL/GenBank/DDBJ databases">
        <authorList>
            <person name="Gilroy R."/>
        </authorList>
    </citation>
    <scope>NUCLEOTIDE SEQUENCE</scope>
    <source>
        <strain evidence="5">CHK33-7979</strain>
    </source>
</reference>
<dbReference type="PRINTS" id="PR00034">
    <property type="entry name" value="HTHCRP"/>
</dbReference>
<sequence length="219" mass="24977">MDLSNAFPFWEKLTSEQRQRLKEGAVLRTVKAGAVLHQDGTDCLGLLVVCSGQLRTYILSDQGREITLYRLFDLDICLFSASCLLRNIQFDVTIAAEKDTQLWVIPSDIYQSLMEESAAVANYTNDIMGSRFSEVMWLMEQVMWKSFDTRLAAFLLEESLLEGTTTLHLTHERIANHMGTAREVVTRMLRYFQSEGMVHLTRGAVELTDIERLTSLRNA</sequence>
<dbReference type="AlphaFoldDB" id="A0A9D2CDY4"/>
<dbReference type="Gene3D" id="1.10.10.10">
    <property type="entry name" value="Winged helix-like DNA-binding domain superfamily/Winged helix DNA-binding domain"/>
    <property type="match status" value="1"/>
</dbReference>
<dbReference type="Proteomes" id="UP000886824">
    <property type="component" value="Unassembled WGS sequence"/>
</dbReference>
<gene>
    <name evidence="5" type="ORF">H9826_03205</name>
</gene>
<evidence type="ECO:0000313" key="6">
    <source>
        <dbReference type="Proteomes" id="UP000886824"/>
    </source>
</evidence>
<keyword evidence="2" id="KW-0238">DNA-binding</keyword>
<dbReference type="InterPro" id="IPR036388">
    <property type="entry name" value="WH-like_DNA-bd_sf"/>
</dbReference>
<dbReference type="SMART" id="SM00419">
    <property type="entry name" value="HTH_CRP"/>
    <property type="match status" value="1"/>
</dbReference>
<evidence type="ECO:0000256" key="3">
    <source>
        <dbReference type="ARBA" id="ARBA00023163"/>
    </source>
</evidence>